<proteinExistence type="predicted"/>
<sequence>MTIYYKNGFFDDTDGGFVPESAVEIIQETYLELLNGQAQGKQIIVNKTGHPALIDPQPSTAHQLNLDTLTWEISAEKQTALFAQ</sequence>
<name>A0A2S9RN83_HAEIF</name>
<dbReference type="EMBL" id="NEBY01000308">
    <property type="protein sequence ID" value="PRJ58239.1"/>
    <property type="molecule type" value="Genomic_DNA"/>
</dbReference>
<accession>A0A2S9RN83</accession>
<evidence type="ECO:0008006" key="3">
    <source>
        <dbReference type="Google" id="ProtNLM"/>
    </source>
</evidence>
<reference evidence="1 2" key="1">
    <citation type="submission" date="2017-04" db="EMBL/GenBank/DDBJ databases">
        <title>Haemophilus influenzae in COPD genome sequencing project.</title>
        <authorList>
            <person name="Murphy T.F."/>
            <person name="Kong Y."/>
            <person name="Nadendla S."/>
            <person name="Tettelin H."/>
            <person name="Pettigrew M."/>
        </authorList>
    </citation>
    <scope>NUCLEOTIDE SEQUENCE [LARGE SCALE GENOMIC DNA]</scope>
    <source>
        <strain evidence="1 2">56P127H1</strain>
    </source>
</reference>
<dbReference type="AlphaFoldDB" id="A0A2S9RN83"/>
<gene>
    <name evidence="1" type="ORF">BV102_00514</name>
</gene>
<organism evidence="1 2">
    <name type="scientific">Haemophilus influenzae</name>
    <dbReference type="NCBI Taxonomy" id="727"/>
    <lineage>
        <taxon>Bacteria</taxon>
        <taxon>Pseudomonadati</taxon>
        <taxon>Pseudomonadota</taxon>
        <taxon>Gammaproteobacteria</taxon>
        <taxon>Pasteurellales</taxon>
        <taxon>Pasteurellaceae</taxon>
        <taxon>Haemophilus</taxon>
    </lineage>
</organism>
<evidence type="ECO:0000313" key="2">
    <source>
        <dbReference type="Proteomes" id="UP000238532"/>
    </source>
</evidence>
<comment type="caution">
    <text evidence="1">The sequence shown here is derived from an EMBL/GenBank/DDBJ whole genome shotgun (WGS) entry which is preliminary data.</text>
</comment>
<evidence type="ECO:0000313" key="1">
    <source>
        <dbReference type="EMBL" id="PRJ58239.1"/>
    </source>
</evidence>
<dbReference type="Proteomes" id="UP000238532">
    <property type="component" value="Unassembled WGS sequence"/>
</dbReference>
<protein>
    <recommendedName>
        <fullName evidence="3">Phage tail protein</fullName>
    </recommendedName>
</protein>